<dbReference type="AlphaFoldDB" id="A0A0K1E7W6"/>
<gene>
    <name evidence="1" type="ORF">CMC5_010750</name>
</gene>
<name>A0A0K1E7W6_CHOCO</name>
<accession>A0A0K1E7W6</accession>
<evidence type="ECO:0000313" key="2">
    <source>
        <dbReference type="Proteomes" id="UP000067626"/>
    </source>
</evidence>
<proteinExistence type="predicted"/>
<sequence length="290" mass="33340">MAYEKDLVVLLPNKDAQFLLRGILSRMPEMGMRTPSVQFDTHPLRDAGCLDGDELLESQASRYEKALIFVADRTKSGREEMTREDLEARIEEGLNRTGWGSRGRAIVVDPGIDRWLLEHQLGETWSPMEGALSTALDIALRRRRLPRSSNLYEPLGERLVHEGLIDPAWRKLVAILRQWFRTEAQPLEKESSEVELRVRFDALVQKWLSETAHLSSLDAIVQHGAYREIIGMGPRVIPLILRDLEQEPKHWGTALRELTGENPIPPEHAGRVRLMAEDWVRWAKERGYDR</sequence>
<dbReference type="OrthoDB" id="9256141at2"/>
<dbReference type="RefSeq" id="WP_156338226.1">
    <property type="nucleotide sequence ID" value="NZ_CP012159.1"/>
</dbReference>
<protein>
    <submittedName>
        <fullName evidence="1">Uncharacterized protein</fullName>
    </submittedName>
</protein>
<dbReference type="KEGG" id="ccro:CMC5_010750"/>
<evidence type="ECO:0000313" key="1">
    <source>
        <dbReference type="EMBL" id="AKT36954.1"/>
    </source>
</evidence>
<dbReference type="Proteomes" id="UP000067626">
    <property type="component" value="Chromosome"/>
</dbReference>
<reference evidence="1 2" key="1">
    <citation type="submission" date="2015-07" db="EMBL/GenBank/DDBJ databases">
        <title>Genome analysis of myxobacterium Chondromyces crocatus Cm c5 reveals a high potential for natural compound synthesis and the genetic basis for the loss of fruiting body formation.</title>
        <authorList>
            <person name="Zaburannyi N."/>
            <person name="Bunk B."/>
            <person name="Maier J."/>
            <person name="Overmann J."/>
            <person name="Mueller R."/>
        </authorList>
    </citation>
    <scope>NUCLEOTIDE SEQUENCE [LARGE SCALE GENOMIC DNA]</scope>
    <source>
        <strain evidence="1 2">Cm c5</strain>
    </source>
</reference>
<dbReference type="EMBL" id="CP012159">
    <property type="protein sequence ID" value="AKT36954.1"/>
    <property type="molecule type" value="Genomic_DNA"/>
</dbReference>
<dbReference type="STRING" id="52.CMC5_010750"/>
<keyword evidence="2" id="KW-1185">Reference proteome</keyword>
<organism evidence="1 2">
    <name type="scientific">Chondromyces crocatus</name>
    <dbReference type="NCBI Taxonomy" id="52"/>
    <lineage>
        <taxon>Bacteria</taxon>
        <taxon>Pseudomonadati</taxon>
        <taxon>Myxococcota</taxon>
        <taxon>Polyangia</taxon>
        <taxon>Polyangiales</taxon>
        <taxon>Polyangiaceae</taxon>
        <taxon>Chondromyces</taxon>
    </lineage>
</organism>